<proteinExistence type="predicted"/>
<evidence type="ECO:0000256" key="1">
    <source>
        <dbReference type="SAM" id="Phobius"/>
    </source>
</evidence>
<comment type="caution">
    <text evidence="2">The sequence shown here is derived from an EMBL/GenBank/DDBJ whole genome shotgun (WGS) entry which is preliminary data.</text>
</comment>
<evidence type="ECO:0000313" key="3">
    <source>
        <dbReference type="Proteomes" id="UP000253083"/>
    </source>
</evidence>
<dbReference type="OrthoDB" id="6400478at2"/>
<gene>
    <name evidence="2" type="ORF">DFR28_105136</name>
</gene>
<name>A0A395JIM7_9GAMM</name>
<keyword evidence="1" id="KW-0812">Transmembrane</keyword>
<sequence length="225" mass="26322">MDITQIFTIVFIIALILFAIFIRAPFGKKEKKRTEEFVQIASDLQMSFSNKVDRSFRNRLKPFKRFRISQHRGYKNILHENTNDVQMVFFECYNQNRTGGSHVSGRNVMEGIFYFSSSSLKIPSFTLHEAEELQQVFLGAFGVKDINFENHPVFSKKYLLTSDNETAVRRLFSDELVSFLEKLNGINIEGCDNQLIVYRPTIRIETSKFKQLKQEAVQIFEQFCE</sequence>
<keyword evidence="1" id="KW-1133">Transmembrane helix</keyword>
<feature type="transmembrane region" description="Helical" evidence="1">
    <location>
        <begin position="6"/>
        <end position="26"/>
    </location>
</feature>
<protein>
    <submittedName>
        <fullName evidence="2">Uncharacterized protein</fullName>
    </submittedName>
</protein>
<dbReference type="Proteomes" id="UP000253083">
    <property type="component" value="Unassembled WGS sequence"/>
</dbReference>
<dbReference type="RefSeq" id="WP_113955394.1">
    <property type="nucleotide sequence ID" value="NZ_QNRT01000005.1"/>
</dbReference>
<dbReference type="AlphaFoldDB" id="A0A395JIM7"/>
<dbReference type="InParanoid" id="A0A395JIM7"/>
<keyword evidence="1" id="KW-0472">Membrane</keyword>
<organism evidence="2 3">
    <name type="scientific">Arenicella xantha</name>
    <dbReference type="NCBI Taxonomy" id="644221"/>
    <lineage>
        <taxon>Bacteria</taxon>
        <taxon>Pseudomonadati</taxon>
        <taxon>Pseudomonadota</taxon>
        <taxon>Gammaproteobacteria</taxon>
        <taxon>Arenicellales</taxon>
        <taxon>Arenicellaceae</taxon>
        <taxon>Arenicella</taxon>
    </lineage>
</organism>
<accession>A0A395JIM7</accession>
<dbReference type="EMBL" id="QNRT01000005">
    <property type="protein sequence ID" value="RBP48797.1"/>
    <property type="molecule type" value="Genomic_DNA"/>
</dbReference>
<reference evidence="2 3" key="1">
    <citation type="submission" date="2018-06" db="EMBL/GenBank/DDBJ databases">
        <title>Genomic Encyclopedia of Type Strains, Phase IV (KMG-IV): sequencing the most valuable type-strain genomes for metagenomic binning, comparative biology and taxonomic classification.</title>
        <authorList>
            <person name="Goeker M."/>
        </authorList>
    </citation>
    <scope>NUCLEOTIDE SEQUENCE [LARGE SCALE GENOMIC DNA]</scope>
    <source>
        <strain evidence="2 3">DSM 24032</strain>
    </source>
</reference>
<evidence type="ECO:0000313" key="2">
    <source>
        <dbReference type="EMBL" id="RBP48797.1"/>
    </source>
</evidence>
<keyword evidence="3" id="KW-1185">Reference proteome</keyword>